<dbReference type="InterPro" id="IPR052894">
    <property type="entry name" value="AsmA-related"/>
</dbReference>
<feature type="region of interest" description="Disordered" evidence="1">
    <location>
        <begin position="284"/>
        <end position="304"/>
    </location>
</feature>
<feature type="domain" description="AsmA" evidence="2">
    <location>
        <begin position="5"/>
        <end position="170"/>
    </location>
</feature>
<reference evidence="3 4" key="1">
    <citation type="submission" date="2012-10" db="EMBL/GenBank/DDBJ databases">
        <title>Genome sequencing of Tanticharoenia sakaeratensis NBRC 103193.</title>
        <authorList>
            <person name="Azuma Y."/>
            <person name="Hadano H."/>
            <person name="Hirakawa H."/>
            <person name="Matsushita K."/>
        </authorList>
    </citation>
    <scope>NUCLEOTIDE SEQUENCE [LARGE SCALE GENOMIC DNA]</scope>
    <source>
        <strain evidence="3 4">NBRC 103193</strain>
    </source>
</reference>
<keyword evidence="4" id="KW-1185">Reference proteome</keyword>
<feature type="domain" description="AsmA" evidence="2">
    <location>
        <begin position="454"/>
        <end position="711"/>
    </location>
</feature>
<dbReference type="Pfam" id="PF05170">
    <property type="entry name" value="AsmA"/>
    <property type="match status" value="2"/>
</dbReference>
<dbReference type="PANTHER" id="PTHR30441:SF4">
    <property type="entry name" value="PROTEIN ASMA"/>
    <property type="match status" value="1"/>
</dbReference>
<name>A0A0D6MHS7_9PROT</name>
<evidence type="ECO:0000313" key="3">
    <source>
        <dbReference type="EMBL" id="GAN53056.1"/>
    </source>
</evidence>
<feature type="compositionally biased region" description="Pro residues" evidence="1">
    <location>
        <begin position="500"/>
        <end position="512"/>
    </location>
</feature>
<accession>A0A0D6MHS7</accession>
<evidence type="ECO:0000313" key="4">
    <source>
        <dbReference type="Proteomes" id="UP000032679"/>
    </source>
</evidence>
<dbReference type="PANTHER" id="PTHR30441">
    <property type="entry name" value="DUF748 DOMAIN-CONTAINING PROTEIN"/>
    <property type="match status" value="1"/>
</dbReference>
<feature type="compositionally biased region" description="Low complexity" evidence="1">
    <location>
        <begin position="518"/>
        <end position="533"/>
    </location>
</feature>
<sequence length="825" mass="85480">MKRLILTIGAIVVLFVVGVSIAARKLVDPQAVRRDLIAGIERQTGRTLRVGQLDVSVLPWPSLRATDVSLSDPPDFAHPLMLQVREVRASIAPWPLLTRRLRLENVTAIGPRIWLARNEAGVANWRFHPRPQPAGPAGPSGIHHAPWALEIGSARVLDGAVAWRDAQNGASGAFGIDQLDLDGLVTDAPWIALHARRGDTPFTLTGHIGPLSVLHGAQVPWPVSLGATLGPSGVGQDQLNLDGQIANIVHGRGFDLTLRGAIAQLRDFEGLFPHAGLPDVRGIAGDVRVSDDPTPQKPSDAEPDFSERVLGSLEVDRVHLSVSGAQLPHGLTVRQASLQAEGRDQPLTVSGGLSQAGHDWQVTGKLGSLGQAVQAVRSHLASAMPVSLTLSGAQTTLGADGTLGGSRSVLDIAGHAPDILADTVTLHDVALRGHFESDGHSTLSGSHLLFSSREAALDGDLTWTSGTARPVIAGSIHASLIDLDALQALWAHGNASHAPAPTPAAPPVPPTVPQALRPQTTSPPAAQAPAPASQTPPLPELVRRLRRQNADLSLTADRVLYDHVDYSDITAHVALKDGHLRIDPLSGKGPDTSLAGTLDYDASRDVPVLNLTFSPLILPSSLIERTLGIPTLVSGPMELVGALAAQGDTKAALRDSMSGHLGASVVDGRVDSRELSALVGRAVGLAFGRHDTDLRCFGTHMNIASGQATIDTIGLAAGHVAVTGKGTVGLADQALSLDLTPSLGFGGGDATAPVTVTGTVAAPHAALGRDANGRFNLTIGGAAPPDPCIATLAAAREGASGPAPQAAPAHHSRAGDLLRSLGILH</sequence>
<comment type="caution">
    <text evidence="3">The sequence shown here is derived from an EMBL/GenBank/DDBJ whole genome shotgun (WGS) entry which is preliminary data.</text>
</comment>
<dbReference type="Proteomes" id="UP000032679">
    <property type="component" value="Unassembled WGS sequence"/>
</dbReference>
<dbReference type="STRING" id="1231623.Tasa_004_121"/>
<dbReference type="RefSeq" id="WP_048846584.1">
    <property type="nucleotide sequence ID" value="NZ_BALE01000004.1"/>
</dbReference>
<dbReference type="AlphaFoldDB" id="A0A0D6MHS7"/>
<dbReference type="GO" id="GO:0090313">
    <property type="term" value="P:regulation of protein targeting to membrane"/>
    <property type="evidence" value="ECO:0007669"/>
    <property type="project" value="TreeGrafter"/>
</dbReference>
<proteinExistence type="predicted"/>
<evidence type="ECO:0000259" key="2">
    <source>
        <dbReference type="Pfam" id="PF05170"/>
    </source>
</evidence>
<evidence type="ECO:0000256" key="1">
    <source>
        <dbReference type="SAM" id="MobiDB-lite"/>
    </source>
</evidence>
<dbReference type="GO" id="GO:0005886">
    <property type="term" value="C:plasma membrane"/>
    <property type="evidence" value="ECO:0007669"/>
    <property type="project" value="TreeGrafter"/>
</dbReference>
<gene>
    <name evidence="3" type="ORF">Tasa_004_121</name>
</gene>
<dbReference type="OrthoDB" id="7234554at2"/>
<feature type="region of interest" description="Disordered" evidence="1">
    <location>
        <begin position="495"/>
        <end position="538"/>
    </location>
</feature>
<dbReference type="InterPro" id="IPR007844">
    <property type="entry name" value="AsmA"/>
</dbReference>
<organism evidence="3 4">
    <name type="scientific">Tanticharoenia sakaeratensis NBRC 103193</name>
    <dbReference type="NCBI Taxonomy" id="1231623"/>
    <lineage>
        <taxon>Bacteria</taxon>
        <taxon>Pseudomonadati</taxon>
        <taxon>Pseudomonadota</taxon>
        <taxon>Alphaproteobacteria</taxon>
        <taxon>Acetobacterales</taxon>
        <taxon>Acetobacteraceae</taxon>
        <taxon>Tanticharoenia</taxon>
    </lineage>
</organism>
<protein>
    <recommendedName>
        <fullName evidence="2">AsmA domain-containing protein</fullName>
    </recommendedName>
</protein>
<dbReference type="EMBL" id="BALE01000004">
    <property type="protein sequence ID" value="GAN53056.1"/>
    <property type="molecule type" value="Genomic_DNA"/>
</dbReference>